<dbReference type="RefSeq" id="WP_099186589.1">
    <property type="nucleotide sequence ID" value="NZ_BEWI01000032.1"/>
</dbReference>
<reference evidence="3 4" key="1">
    <citation type="journal article" date="2013" name="Biodegradation">
        <title>Occurrence of 4-tert-butylphenol (4-t-BP) biodegradation in an aquatic sample caused by the presence of Spirodela polyrrhiza and isolation of a 4-t-BP-utilizing bacterium.</title>
        <authorList>
            <person name="Ogata Y."/>
            <person name="Toyama T."/>
            <person name="Yu N."/>
            <person name="Wang X."/>
            <person name="Sei K."/>
            <person name="Ike M."/>
        </authorList>
    </citation>
    <scope>NUCLEOTIDE SEQUENCE [LARGE SCALE GENOMIC DNA]</scope>
    <source>
        <strain evidence="3 4">OMI</strain>
    </source>
</reference>
<proteinExistence type="inferred from homology"/>
<dbReference type="InterPro" id="IPR003423">
    <property type="entry name" value="OMP_efflux"/>
</dbReference>
<evidence type="ECO:0000256" key="2">
    <source>
        <dbReference type="SAM" id="SignalP"/>
    </source>
</evidence>
<feature type="chain" id="PRO_5013262625" evidence="2">
    <location>
        <begin position="18"/>
        <end position="421"/>
    </location>
</feature>
<dbReference type="PANTHER" id="PTHR30203:SF24">
    <property type="entry name" value="BLR4935 PROTEIN"/>
    <property type="match status" value="1"/>
</dbReference>
<accession>A0A292ZGE2</accession>
<feature type="signal peptide" evidence="2">
    <location>
        <begin position="1"/>
        <end position="17"/>
    </location>
</feature>
<dbReference type="SUPFAM" id="SSF56954">
    <property type="entry name" value="Outer membrane efflux proteins (OEP)"/>
    <property type="match status" value="1"/>
</dbReference>
<keyword evidence="2" id="KW-0732">Signal</keyword>
<dbReference type="EMBL" id="BEWI01000032">
    <property type="protein sequence ID" value="GAY23782.1"/>
    <property type="molecule type" value="Genomic_DNA"/>
</dbReference>
<dbReference type="Pfam" id="PF02321">
    <property type="entry name" value="OEP"/>
    <property type="match status" value="2"/>
</dbReference>
<dbReference type="InterPro" id="IPR010131">
    <property type="entry name" value="MdtP/NodT-like"/>
</dbReference>
<evidence type="ECO:0000256" key="1">
    <source>
        <dbReference type="ARBA" id="ARBA00007613"/>
    </source>
</evidence>
<dbReference type="AlphaFoldDB" id="A0A292ZGE2"/>
<evidence type="ECO:0000313" key="3">
    <source>
        <dbReference type="EMBL" id="GAY23782.1"/>
    </source>
</evidence>
<organism evidence="3 4">
    <name type="scientific">Sphingobium fuliginis (strain ATCC 27551)</name>
    <dbReference type="NCBI Taxonomy" id="336203"/>
    <lineage>
        <taxon>Bacteria</taxon>
        <taxon>Pseudomonadati</taxon>
        <taxon>Pseudomonadota</taxon>
        <taxon>Alphaproteobacteria</taxon>
        <taxon>Sphingomonadales</taxon>
        <taxon>Sphingomonadaceae</taxon>
        <taxon>Sphingobium</taxon>
    </lineage>
</organism>
<name>A0A292ZGE2_SPHSA</name>
<dbReference type="PANTHER" id="PTHR30203">
    <property type="entry name" value="OUTER MEMBRANE CATION EFFLUX PROTEIN"/>
    <property type="match status" value="1"/>
</dbReference>
<sequence length="421" mass="43643">MNRLLAALLAATSPLSAAQAKSAPTAEAPPGLTLEQALDLASATAPSLDAAGAGVDAARAAQAAAGLRPNPILTVEAENVAGTGLYADTKSLEATTSLALPLELGGKRSARLAVAGAQRDRAMIEQAVARVDLRFAVTRAYAEAAASERRLANARDQLRIAGEGLHAAHVRLRAGRASPMEVQRAELARINAQAALVRMERSAETARFILAQRIGQAIPGALDAGWFDRIGTAHGPLQPLEPIETLALAAANADLAASSAQVRLARTQRIPDLTVGAGVRRLEATNDSAALFSLSLPLPFLNGGKAAVGQALAEQRRAEAQRRATAQEVAQAIAQAQAEAANAAIGAETATGPALAAAEEAARIARIGYREGKFSQLDLLDAERTLTETKAAAIEALLAYHNARAQLERLTARAPDQGDDR</sequence>
<dbReference type="Proteomes" id="UP000221538">
    <property type="component" value="Unassembled WGS sequence"/>
</dbReference>
<evidence type="ECO:0000313" key="4">
    <source>
        <dbReference type="Proteomes" id="UP000221538"/>
    </source>
</evidence>
<comment type="caution">
    <text evidence="3">The sequence shown here is derived from an EMBL/GenBank/DDBJ whole genome shotgun (WGS) entry which is preliminary data.</text>
</comment>
<comment type="similarity">
    <text evidence="1">Belongs to the outer membrane factor (OMF) (TC 1.B.17) family.</text>
</comment>
<dbReference type="GO" id="GO:0015562">
    <property type="term" value="F:efflux transmembrane transporter activity"/>
    <property type="evidence" value="ECO:0007669"/>
    <property type="project" value="InterPro"/>
</dbReference>
<dbReference type="Gene3D" id="1.20.1600.10">
    <property type="entry name" value="Outer membrane efflux proteins (OEP)"/>
    <property type="match status" value="1"/>
</dbReference>
<reference evidence="3 4" key="2">
    <citation type="journal article" date="2013" name="Environ. Sci. Technol.">
        <title>The 4-tert-butylphenol-utilizing bacterium Sphingobium fuliginis OMI can degrade bisphenols via phenolic ring hydroxylation and meta-cleavage pathway.</title>
        <authorList>
            <person name="Ogata Y."/>
            <person name="Goda S."/>
            <person name="Toyama T."/>
            <person name="Sei K."/>
            <person name="Ike M."/>
        </authorList>
    </citation>
    <scope>NUCLEOTIDE SEQUENCE [LARGE SCALE GENOMIC DNA]</scope>
    <source>
        <strain evidence="3 4">OMI</strain>
    </source>
</reference>
<gene>
    <name evidence="3" type="ORF">SFOMI_4360</name>
</gene>
<protein>
    <submittedName>
        <fullName evidence="3">Heavy metal RND efflux outer membrane protein, CzcC family</fullName>
    </submittedName>
</protein>